<reference evidence="3 4" key="1">
    <citation type="submission" date="2016-10" db="EMBL/GenBank/DDBJ databases">
        <authorList>
            <person name="de Groot N.N."/>
        </authorList>
    </citation>
    <scope>NUCLEOTIDE SEQUENCE [LARGE SCALE GENOMIC DNA]</scope>
    <source>
        <strain evidence="3 4">CGMCC 1.9157</strain>
    </source>
</reference>
<dbReference type="InterPro" id="IPR025517">
    <property type="entry name" value="DUF4405"/>
</dbReference>
<dbReference type="SUPFAM" id="SSF81342">
    <property type="entry name" value="Transmembrane di-heme cytochromes"/>
    <property type="match status" value="1"/>
</dbReference>
<gene>
    <name evidence="3" type="ORF">SAMN04488056_12613</name>
</gene>
<feature type="domain" description="Flavinylation-associated cytochrome" evidence="2">
    <location>
        <begin position="72"/>
        <end position="131"/>
    </location>
</feature>
<proteinExistence type="predicted"/>
<keyword evidence="4" id="KW-1185">Reference proteome</keyword>
<feature type="transmembrane region" description="Helical" evidence="1">
    <location>
        <begin position="35"/>
        <end position="54"/>
    </location>
</feature>
<organism evidence="3 4">
    <name type="scientific">Cohaesibacter marisflavi</name>
    <dbReference type="NCBI Taxonomy" id="655353"/>
    <lineage>
        <taxon>Bacteria</taxon>
        <taxon>Pseudomonadati</taxon>
        <taxon>Pseudomonadota</taxon>
        <taxon>Alphaproteobacteria</taxon>
        <taxon>Hyphomicrobiales</taxon>
        <taxon>Cohaesibacteraceae</taxon>
    </lineage>
</organism>
<name>A0A1I5N7M1_9HYPH</name>
<feature type="transmembrane region" description="Helical" evidence="1">
    <location>
        <begin position="116"/>
        <end position="141"/>
    </location>
</feature>
<dbReference type="InterPro" id="IPR016174">
    <property type="entry name" value="Di-haem_cyt_TM"/>
</dbReference>
<evidence type="ECO:0000256" key="1">
    <source>
        <dbReference type="SAM" id="Phobius"/>
    </source>
</evidence>
<feature type="transmembrane region" description="Helical" evidence="1">
    <location>
        <begin position="153"/>
        <end position="180"/>
    </location>
</feature>
<dbReference type="Proteomes" id="UP000199236">
    <property type="component" value="Unassembled WGS sequence"/>
</dbReference>
<dbReference type="GO" id="GO:0016020">
    <property type="term" value="C:membrane"/>
    <property type="evidence" value="ECO:0007669"/>
    <property type="project" value="InterPro"/>
</dbReference>
<evidence type="ECO:0000259" key="2">
    <source>
        <dbReference type="Pfam" id="PF14358"/>
    </source>
</evidence>
<keyword evidence="1" id="KW-0812">Transmembrane</keyword>
<keyword evidence="1" id="KW-1133">Transmembrane helix</keyword>
<protein>
    <recommendedName>
        <fullName evidence="2">Flavinylation-associated cytochrome domain-containing protein</fullName>
    </recommendedName>
</protein>
<keyword evidence="1" id="KW-0472">Membrane</keyword>
<feature type="transmembrane region" description="Helical" evidence="1">
    <location>
        <begin position="200"/>
        <end position="221"/>
    </location>
</feature>
<feature type="transmembrane region" description="Helical" evidence="1">
    <location>
        <begin position="75"/>
        <end position="96"/>
    </location>
</feature>
<dbReference type="EMBL" id="FOVR01000026">
    <property type="protein sequence ID" value="SFP17261.1"/>
    <property type="molecule type" value="Genomic_DNA"/>
</dbReference>
<dbReference type="AlphaFoldDB" id="A0A1I5N7M1"/>
<accession>A0A1I5N7M1</accession>
<dbReference type="OrthoDB" id="9779183at2"/>
<feature type="transmembrane region" description="Helical" evidence="1">
    <location>
        <begin position="12"/>
        <end position="29"/>
    </location>
</feature>
<dbReference type="Pfam" id="PF14358">
    <property type="entry name" value="DUF4405"/>
    <property type="match status" value="1"/>
</dbReference>
<dbReference type="GO" id="GO:0022904">
    <property type="term" value="P:respiratory electron transport chain"/>
    <property type="evidence" value="ECO:0007669"/>
    <property type="project" value="InterPro"/>
</dbReference>
<evidence type="ECO:0000313" key="4">
    <source>
        <dbReference type="Proteomes" id="UP000199236"/>
    </source>
</evidence>
<evidence type="ECO:0000313" key="3">
    <source>
        <dbReference type="EMBL" id="SFP17261.1"/>
    </source>
</evidence>
<sequence>MQRKYILQIIQDLLMLLIVGSLMGFHLWTERTHELLGILIFSISIVHLMLNFDWMKRIFQRDYDLFEILKIITNIALFFLFLASIISGLMLSRNVLPNLFIHNSSDLVRKIHMTSVHWLQIFIAIHLGVHWKMLAVFLSRLWQIAEQSLIRKLSSLVTIAFCIYGAYVFISRNMMAYLLLQVDFAFFNFEEPAVVYYFDYIAVMVLVAYTTRILIWLLIFVHSKLIEVNEVN</sequence>